<dbReference type="EMBL" id="JASSZA010000213">
    <property type="protein sequence ID" value="KAK2081532.1"/>
    <property type="molecule type" value="Genomic_DNA"/>
</dbReference>
<feature type="non-terminal residue" evidence="2">
    <location>
        <position position="1"/>
    </location>
</feature>
<dbReference type="Proteomes" id="UP001266305">
    <property type="component" value="Unassembled WGS sequence"/>
</dbReference>
<name>A0ABQ9T9P9_SAGOE</name>
<evidence type="ECO:0000313" key="4">
    <source>
        <dbReference type="Proteomes" id="UP001266305"/>
    </source>
</evidence>
<evidence type="ECO:0000313" key="3">
    <source>
        <dbReference type="EMBL" id="KAK2081532.1"/>
    </source>
</evidence>
<evidence type="ECO:0000313" key="2">
    <source>
        <dbReference type="EMBL" id="KAK2081484.1"/>
    </source>
</evidence>
<feature type="compositionally biased region" description="Low complexity" evidence="1">
    <location>
        <begin position="23"/>
        <end position="32"/>
    </location>
</feature>
<dbReference type="EMBL" id="JASSZA010000227">
    <property type="protein sequence ID" value="KAK2081484.1"/>
    <property type="molecule type" value="Genomic_DNA"/>
</dbReference>
<protein>
    <submittedName>
        <fullName evidence="2">Uncharacterized protein</fullName>
    </submittedName>
</protein>
<proteinExistence type="predicted"/>
<evidence type="ECO:0000256" key="1">
    <source>
        <dbReference type="SAM" id="MobiDB-lite"/>
    </source>
</evidence>
<keyword evidence="4" id="KW-1185">Reference proteome</keyword>
<accession>A0ABQ9T9P9</accession>
<feature type="region of interest" description="Disordered" evidence="1">
    <location>
        <begin position="1"/>
        <end position="32"/>
    </location>
</feature>
<sequence length="62" mass="6557">LVKHALRGPPANGKSWDPDHVTETTASDTTLTASSSLKEVFPDTEYSAPSCAYLGSTETTLC</sequence>
<reference evidence="2 4" key="1">
    <citation type="submission" date="2023-05" db="EMBL/GenBank/DDBJ databases">
        <title>B98-5 Cell Line De Novo Hybrid Assembly: An Optical Mapping Approach.</title>
        <authorList>
            <person name="Kananen K."/>
            <person name="Auerbach J.A."/>
            <person name="Kautto E."/>
            <person name="Blachly J.S."/>
        </authorList>
    </citation>
    <scope>NUCLEOTIDE SEQUENCE [LARGE SCALE GENOMIC DNA]</scope>
    <source>
        <strain evidence="2">B95-8</strain>
        <tissue evidence="2">Cell line</tissue>
    </source>
</reference>
<comment type="caution">
    <text evidence="2">The sequence shown here is derived from an EMBL/GenBank/DDBJ whole genome shotgun (WGS) entry which is preliminary data.</text>
</comment>
<organism evidence="2 4">
    <name type="scientific">Saguinus oedipus</name>
    <name type="common">Cotton-top tamarin</name>
    <name type="synonym">Oedipomidas oedipus</name>
    <dbReference type="NCBI Taxonomy" id="9490"/>
    <lineage>
        <taxon>Eukaryota</taxon>
        <taxon>Metazoa</taxon>
        <taxon>Chordata</taxon>
        <taxon>Craniata</taxon>
        <taxon>Vertebrata</taxon>
        <taxon>Euteleostomi</taxon>
        <taxon>Mammalia</taxon>
        <taxon>Eutheria</taxon>
        <taxon>Euarchontoglires</taxon>
        <taxon>Primates</taxon>
        <taxon>Haplorrhini</taxon>
        <taxon>Platyrrhini</taxon>
        <taxon>Cebidae</taxon>
        <taxon>Callitrichinae</taxon>
        <taxon>Saguinus</taxon>
    </lineage>
</organism>
<gene>
    <name evidence="3" type="ORF">P7K49_039602</name>
    <name evidence="2" type="ORF">P7K49_039678</name>
</gene>